<protein>
    <submittedName>
        <fullName evidence="4">Family 10 glycosylhydrolase</fullName>
    </submittedName>
</protein>
<evidence type="ECO:0000256" key="2">
    <source>
        <dbReference type="SAM" id="SignalP"/>
    </source>
</evidence>
<keyword evidence="5" id="KW-1185">Reference proteome</keyword>
<reference evidence="4" key="1">
    <citation type="submission" date="2020-10" db="EMBL/GenBank/DDBJ databases">
        <authorList>
            <person name="Castelo-Branco R."/>
            <person name="Eusebio N."/>
            <person name="Adriana R."/>
            <person name="Vieira A."/>
            <person name="Brugerolle De Fraissinette N."/>
            <person name="Rezende De Castro R."/>
            <person name="Schneider M.P."/>
            <person name="Vasconcelos V."/>
            <person name="Leao P.N."/>
        </authorList>
    </citation>
    <scope>NUCLEOTIDE SEQUENCE</scope>
    <source>
        <strain evidence="4">LEGE 11479</strain>
    </source>
</reference>
<feature type="domain" description="Glycosyl hydrolase-like 10" evidence="3">
    <location>
        <begin position="193"/>
        <end position="488"/>
    </location>
</feature>
<feature type="signal peptide" evidence="2">
    <location>
        <begin position="1"/>
        <end position="22"/>
    </location>
</feature>
<comment type="caution">
    <text evidence="4">The sequence shown here is derived from an EMBL/GenBank/DDBJ whole genome shotgun (WGS) entry which is preliminary data.</text>
</comment>
<proteinExistence type="predicted"/>
<dbReference type="PANTHER" id="PTHR43405">
    <property type="entry name" value="GLYCOSYL HYDROLASE DIGH"/>
    <property type="match status" value="1"/>
</dbReference>
<dbReference type="EMBL" id="JADEXP010000168">
    <property type="protein sequence ID" value="MBE9068423.1"/>
    <property type="molecule type" value="Genomic_DNA"/>
</dbReference>
<organism evidence="4 5">
    <name type="scientific">Leptolyngbya cf. ectocarpi LEGE 11479</name>
    <dbReference type="NCBI Taxonomy" id="1828722"/>
    <lineage>
        <taxon>Bacteria</taxon>
        <taxon>Bacillati</taxon>
        <taxon>Cyanobacteriota</taxon>
        <taxon>Cyanophyceae</taxon>
        <taxon>Leptolyngbyales</taxon>
        <taxon>Leptolyngbyaceae</taxon>
        <taxon>Leptolyngbya group</taxon>
        <taxon>Leptolyngbya</taxon>
    </lineage>
</organism>
<dbReference type="AlphaFoldDB" id="A0A929FB53"/>
<evidence type="ECO:0000256" key="1">
    <source>
        <dbReference type="ARBA" id="ARBA00022729"/>
    </source>
</evidence>
<dbReference type="PANTHER" id="PTHR43405:SF1">
    <property type="entry name" value="GLYCOSYL HYDROLASE DIGH"/>
    <property type="match status" value="1"/>
</dbReference>
<dbReference type="RefSeq" id="WP_193994369.1">
    <property type="nucleotide sequence ID" value="NZ_JADEXP010000168.1"/>
</dbReference>
<keyword evidence="1 2" id="KW-0732">Signal</keyword>
<name>A0A929FB53_LEPEC</name>
<evidence type="ECO:0000313" key="5">
    <source>
        <dbReference type="Proteomes" id="UP000615026"/>
    </source>
</evidence>
<feature type="chain" id="PRO_5038071508" evidence="2">
    <location>
        <begin position="23"/>
        <end position="677"/>
    </location>
</feature>
<dbReference type="InterPro" id="IPR017853">
    <property type="entry name" value="GH"/>
</dbReference>
<dbReference type="Proteomes" id="UP000615026">
    <property type="component" value="Unassembled WGS sequence"/>
</dbReference>
<dbReference type="InterPro" id="IPR052177">
    <property type="entry name" value="Divisome_Glycosyl_Hydrolase"/>
</dbReference>
<dbReference type="SUPFAM" id="SSF51445">
    <property type="entry name" value="(Trans)glycosidases"/>
    <property type="match status" value="1"/>
</dbReference>
<dbReference type="Pfam" id="PF02638">
    <property type="entry name" value="GHL10"/>
    <property type="match status" value="1"/>
</dbReference>
<evidence type="ECO:0000259" key="3">
    <source>
        <dbReference type="Pfam" id="PF02638"/>
    </source>
</evidence>
<accession>A0A929FB53</accession>
<dbReference type="Gene3D" id="3.20.20.80">
    <property type="entry name" value="Glycosidases"/>
    <property type="match status" value="1"/>
</dbReference>
<dbReference type="InterPro" id="IPR003790">
    <property type="entry name" value="GHL10"/>
</dbReference>
<gene>
    <name evidence="4" type="ORF">IQ260_17360</name>
</gene>
<sequence>MLHSLFATSYALAAILGGFVLAAPGFASSSSLMDTDALENDSRSHQSVEGLGGQRLALTETDPAHVAEPPGLDIRPGNGAISPFLELAMQEELNNLMGRFEGALLHNYASAQPAELALGSLKTDEGSLSASLGGAGLATPLTHPALETAQQTLEDWPELIAQRDYSSARQRWLEARRALWNAFPVDQSLAQAEVRAMWLDRGTIVRAGSEAGLEDVFDRLAEAGINTVFFEAINAGYPIYPSRIAPQQNPLTRHWDPLEAAVRLGKERGIEVHAWVWLFAAGNRRHNALLNLPANYPGPLINANRGWAAYDRQGRIVPVGQDKPFLDPANPEVRSYLMRMLQELTNNYDVDGVQFDYVRYPFQDPGADRTYGYGTAARLRFRDMTGLDPAVLSPRNNASLSSYEQRRQRQLWQRWTDFRVEQVSSFVAEASQMLRQQKPGITISAAVFAKPTHERVQKIQQDWETWAKRGDVDWIVLMSYAMDTNRFEELIHPWVLNASYGSTLIIPGIRLLNLPDMAAFDQIQTLRDLPVSGYALFAADNLERGIQTLLNATQGDAEVSHSLPQQQPFDTAAERYQALQREWSWLLSNGQLLMNEQRLAQWASDVNELGEQLADLAEEPSHRKLEEVRSQLDQLDRVITADLSVKSQQNQYRLQTWQHRLTTIEHLLAYGEKRFIP</sequence>
<evidence type="ECO:0000313" key="4">
    <source>
        <dbReference type="EMBL" id="MBE9068423.1"/>
    </source>
</evidence>